<dbReference type="SUPFAM" id="SSF118215">
    <property type="entry name" value="Proton glutamate symport protein"/>
    <property type="match status" value="1"/>
</dbReference>
<evidence type="ECO:0000256" key="4">
    <source>
        <dbReference type="ARBA" id="ARBA00022989"/>
    </source>
</evidence>
<evidence type="ECO:0000256" key="1">
    <source>
        <dbReference type="ARBA" id="ARBA00004141"/>
    </source>
</evidence>
<reference evidence="9 10" key="1">
    <citation type="submission" date="2015-09" db="EMBL/GenBank/DDBJ databases">
        <authorList>
            <consortium name="Pathogen Informatics"/>
        </authorList>
    </citation>
    <scope>NUCLEOTIDE SEQUENCE [LARGE SCALE GENOMIC DNA]</scope>
    <source>
        <strain evidence="7 9">2789STDY5834861</strain>
        <strain evidence="8 10">2789STDY5834957</strain>
    </source>
</reference>
<gene>
    <name evidence="7" type="ORF">ERS852476_00804</name>
    <name evidence="8" type="ORF">ERS852569_02265</name>
</gene>
<evidence type="ECO:0000313" key="7">
    <source>
        <dbReference type="EMBL" id="CUN68690.1"/>
    </source>
</evidence>
<dbReference type="EMBL" id="CZBP01000017">
    <property type="protein sequence ID" value="CUQ17009.1"/>
    <property type="molecule type" value="Genomic_DNA"/>
</dbReference>
<feature type="transmembrane region" description="Helical" evidence="6">
    <location>
        <begin position="135"/>
        <end position="155"/>
    </location>
</feature>
<sequence length="403" mass="42982">MKKNFFLHSLPFRLLVGVAFGICIGLLLNIIDESAITTAVLNVVVTSKYILGQLISFSVPLIIIGFIAPSITRLGNNASRMLGVAVSIAYASSLGAALFSALSGYLLIPHLSFSSTASHLKALPDVVFELSIPQIMPVMSALVLAIMLGLASAWTKASLISSFLEEFQKIILAIVSRVIIPILPYFIGLTFCSLAYEGTITRQLPVFLQVIVIVLIGHFIWIALLYILAGIYSRENPLKVVKHYGPAYLTAIGTMSSAATLPVALQCAHRAKPLRKDMVDFGIPLFANIHLCGSVLTEVFFCMAISKILYGAVPAPGAMVLFCVLLGIFAIGAPGVPGGTVMASLGIITGILKFGDSATALMLTIFALQDSFGTACNVTGDGALTLILTGYARYHNIREQKLQ</sequence>
<evidence type="ECO:0000256" key="5">
    <source>
        <dbReference type="ARBA" id="ARBA00023136"/>
    </source>
</evidence>
<accession>A0A173YYV7</accession>
<dbReference type="Pfam" id="PF00375">
    <property type="entry name" value="SDF"/>
    <property type="match status" value="1"/>
</dbReference>
<dbReference type="InterPro" id="IPR001991">
    <property type="entry name" value="Na-dicarboxylate_symporter"/>
</dbReference>
<comment type="subcellular location">
    <subcellularLocation>
        <location evidence="1">Membrane</location>
        <topology evidence="1">Multi-pass membrane protein</topology>
    </subcellularLocation>
</comment>
<feature type="transmembrane region" description="Helical" evidence="6">
    <location>
        <begin position="81"/>
        <end position="108"/>
    </location>
</feature>
<organism evidence="7 9">
    <name type="scientific">Blautia obeum</name>
    <dbReference type="NCBI Taxonomy" id="40520"/>
    <lineage>
        <taxon>Bacteria</taxon>
        <taxon>Bacillati</taxon>
        <taxon>Bacillota</taxon>
        <taxon>Clostridia</taxon>
        <taxon>Lachnospirales</taxon>
        <taxon>Lachnospiraceae</taxon>
        <taxon>Blautia</taxon>
    </lineage>
</organism>
<dbReference type="AlphaFoldDB" id="A0A173YYV7"/>
<feature type="transmembrane region" description="Helical" evidence="6">
    <location>
        <begin position="317"/>
        <end position="336"/>
    </location>
</feature>
<dbReference type="PANTHER" id="PTHR42865:SF10">
    <property type="entry name" value="SODIUM:DICARBOXYLATE SYMPORTER FAMILY PROTEIN"/>
    <property type="match status" value="1"/>
</dbReference>
<dbReference type="RefSeq" id="WP_008704829.1">
    <property type="nucleotide sequence ID" value="NZ_CYZP01000005.1"/>
</dbReference>
<dbReference type="PANTHER" id="PTHR42865">
    <property type="entry name" value="PROTON/GLUTAMATE-ASPARTATE SYMPORTER"/>
    <property type="match status" value="1"/>
</dbReference>
<evidence type="ECO:0000256" key="3">
    <source>
        <dbReference type="ARBA" id="ARBA00022692"/>
    </source>
</evidence>
<protein>
    <submittedName>
        <fullName evidence="7">Sodium:dicarboxylate symporter family</fullName>
    </submittedName>
</protein>
<dbReference type="InterPro" id="IPR036458">
    <property type="entry name" value="Na:dicarbo_symporter_sf"/>
</dbReference>
<dbReference type="Proteomes" id="UP000095762">
    <property type="component" value="Unassembled WGS sequence"/>
</dbReference>
<evidence type="ECO:0000256" key="6">
    <source>
        <dbReference type="SAM" id="Phobius"/>
    </source>
</evidence>
<feature type="transmembrane region" description="Helical" evidence="6">
    <location>
        <begin position="342"/>
        <end position="368"/>
    </location>
</feature>
<evidence type="ECO:0000256" key="2">
    <source>
        <dbReference type="ARBA" id="ARBA00022448"/>
    </source>
</evidence>
<keyword evidence="4 6" id="KW-1133">Transmembrane helix</keyword>
<keyword evidence="3 6" id="KW-0812">Transmembrane</keyword>
<keyword evidence="5 6" id="KW-0472">Membrane</keyword>
<evidence type="ECO:0000313" key="8">
    <source>
        <dbReference type="EMBL" id="CUQ17009.1"/>
    </source>
</evidence>
<feature type="transmembrane region" description="Helical" evidence="6">
    <location>
        <begin position="285"/>
        <end position="305"/>
    </location>
</feature>
<feature type="transmembrane region" description="Helical" evidence="6">
    <location>
        <begin position="244"/>
        <end position="265"/>
    </location>
</feature>
<dbReference type="GO" id="GO:0005886">
    <property type="term" value="C:plasma membrane"/>
    <property type="evidence" value="ECO:0007669"/>
    <property type="project" value="TreeGrafter"/>
</dbReference>
<feature type="transmembrane region" description="Helical" evidence="6">
    <location>
        <begin position="167"/>
        <end position="187"/>
    </location>
</feature>
<feature type="transmembrane region" description="Helical" evidence="6">
    <location>
        <begin position="207"/>
        <end position="232"/>
    </location>
</feature>
<dbReference type="Proteomes" id="UP000095645">
    <property type="component" value="Unassembled WGS sequence"/>
</dbReference>
<evidence type="ECO:0000313" key="9">
    <source>
        <dbReference type="Proteomes" id="UP000095645"/>
    </source>
</evidence>
<proteinExistence type="predicted"/>
<dbReference type="Gene3D" id="1.10.3860.10">
    <property type="entry name" value="Sodium:dicarboxylate symporter"/>
    <property type="match status" value="1"/>
</dbReference>
<dbReference type="GO" id="GO:0015293">
    <property type="term" value="F:symporter activity"/>
    <property type="evidence" value="ECO:0007669"/>
    <property type="project" value="InterPro"/>
</dbReference>
<keyword evidence="2" id="KW-0813">Transport</keyword>
<name>A0A173YYV7_9FIRM</name>
<feature type="transmembrane region" description="Helical" evidence="6">
    <location>
        <begin position="50"/>
        <end position="69"/>
    </location>
</feature>
<dbReference type="EMBL" id="CYZP01000005">
    <property type="protein sequence ID" value="CUN68690.1"/>
    <property type="molecule type" value="Genomic_DNA"/>
</dbReference>
<feature type="transmembrane region" description="Helical" evidence="6">
    <location>
        <begin position="12"/>
        <end position="30"/>
    </location>
</feature>
<evidence type="ECO:0000313" key="10">
    <source>
        <dbReference type="Proteomes" id="UP000095762"/>
    </source>
</evidence>